<proteinExistence type="predicted"/>
<dbReference type="InterPro" id="IPR044880">
    <property type="entry name" value="NCX_ion-bd_dom_sf"/>
</dbReference>
<comment type="subcellular location">
    <subcellularLocation>
        <location evidence="1">Membrane</location>
        <topology evidence="1">Multi-pass membrane protein</topology>
    </subcellularLocation>
</comment>
<evidence type="ECO:0000259" key="6">
    <source>
        <dbReference type="Pfam" id="PF01699"/>
    </source>
</evidence>
<protein>
    <recommendedName>
        <fullName evidence="6">Sodium/calcium exchanger membrane region domain-containing protein</fullName>
    </recommendedName>
</protein>
<evidence type="ECO:0000256" key="4">
    <source>
        <dbReference type="ARBA" id="ARBA00023136"/>
    </source>
</evidence>
<reference evidence="7 8" key="1">
    <citation type="submission" date="2015-01" db="EMBL/GenBank/DDBJ databases">
        <title>Jeotgalibacillus campisalis genome sequencing.</title>
        <authorList>
            <person name="Goh K.M."/>
            <person name="Chan K.-G."/>
            <person name="Yaakop A.S."/>
            <person name="Ee R."/>
            <person name="Gan H.M."/>
            <person name="Chan C.S."/>
        </authorList>
    </citation>
    <scope>NUCLEOTIDE SEQUENCE [LARGE SCALE GENOMIC DNA]</scope>
    <source>
        <strain evidence="7 8">SF-57</strain>
    </source>
</reference>
<dbReference type="RefSeq" id="WP_052476982.1">
    <property type="nucleotide sequence ID" value="NZ_JXRR01000014.1"/>
</dbReference>
<dbReference type="AlphaFoldDB" id="A0A0C2VGY6"/>
<evidence type="ECO:0000313" key="8">
    <source>
        <dbReference type="Proteomes" id="UP000031972"/>
    </source>
</evidence>
<dbReference type="PATRIC" id="fig|220754.4.peg.2319"/>
<dbReference type="GO" id="GO:0016020">
    <property type="term" value="C:membrane"/>
    <property type="evidence" value="ECO:0007669"/>
    <property type="project" value="UniProtKB-SubCell"/>
</dbReference>
<evidence type="ECO:0000313" key="7">
    <source>
        <dbReference type="EMBL" id="KIL48137.1"/>
    </source>
</evidence>
<keyword evidence="8" id="KW-1185">Reference proteome</keyword>
<evidence type="ECO:0000256" key="1">
    <source>
        <dbReference type="ARBA" id="ARBA00004141"/>
    </source>
</evidence>
<evidence type="ECO:0000256" key="5">
    <source>
        <dbReference type="SAM" id="Phobius"/>
    </source>
</evidence>
<gene>
    <name evidence="7" type="ORF">KR50_23040</name>
</gene>
<feature type="transmembrane region" description="Helical" evidence="5">
    <location>
        <begin position="69"/>
        <end position="87"/>
    </location>
</feature>
<keyword evidence="4 5" id="KW-0472">Membrane</keyword>
<feature type="domain" description="Sodium/calcium exchanger membrane region" evidence="6">
    <location>
        <begin position="2"/>
        <end position="119"/>
    </location>
</feature>
<accession>A0A0C2VGY6</accession>
<dbReference type="InterPro" id="IPR004837">
    <property type="entry name" value="NaCa_Exmemb"/>
</dbReference>
<feature type="transmembrane region" description="Helical" evidence="5">
    <location>
        <begin position="35"/>
        <end position="57"/>
    </location>
</feature>
<keyword evidence="3 5" id="KW-1133">Transmembrane helix</keyword>
<evidence type="ECO:0000256" key="3">
    <source>
        <dbReference type="ARBA" id="ARBA00022989"/>
    </source>
</evidence>
<comment type="caution">
    <text evidence="7">The sequence shown here is derived from an EMBL/GenBank/DDBJ whole genome shotgun (WGS) entry which is preliminary data.</text>
</comment>
<dbReference type="Gene3D" id="1.20.1420.30">
    <property type="entry name" value="NCX, central ion-binding region"/>
    <property type="match status" value="1"/>
</dbReference>
<dbReference type="Proteomes" id="UP000031972">
    <property type="component" value="Unassembled WGS sequence"/>
</dbReference>
<feature type="transmembrane region" description="Helical" evidence="5">
    <location>
        <begin position="99"/>
        <end position="119"/>
    </location>
</feature>
<dbReference type="Pfam" id="PF01699">
    <property type="entry name" value="Na_Ca_ex"/>
    <property type="match status" value="1"/>
</dbReference>
<dbReference type="GO" id="GO:0055085">
    <property type="term" value="P:transmembrane transport"/>
    <property type="evidence" value="ECO:0007669"/>
    <property type="project" value="InterPro"/>
</dbReference>
<name>A0A0C2VGY6_9BACL</name>
<evidence type="ECO:0000256" key="2">
    <source>
        <dbReference type="ARBA" id="ARBA00022692"/>
    </source>
</evidence>
<keyword evidence="2 5" id="KW-0812">Transmembrane</keyword>
<sequence>MIGFIIAAIVIMGAGTVLSIMGDQIAVITGLGSSFVGSLLVGATTSLPEAVSVLIALRLKNINLAMGSILGRYIFNMLILEGSDLIYREGAIITSVLDSHLTTAICVTILSVIAIWVVFMKKA</sequence>
<dbReference type="EMBL" id="JXRR01000014">
    <property type="protein sequence ID" value="KIL48137.1"/>
    <property type="molecule type" value="Genomic_DNA"/>
</dbReference>
<organism evidence="7 8">
    <name type="scientific">Jeotgalibacillus campisalis</name>
    <dbReference type="NCBI Taxonomy" id="220754"/>
    <lineage>
        <taxon>Bacteria</taxon>
        <taxon>Bacillati</taxon>
        <taxon>Bacillota</taxon>
        <taxon>Bacilli</taxon>
        <taxon>Bacillales</taxon>
        <taxon>Caryophanaceae</taxon>
        <taxon>Jeotgalibacillus</taxon>
    </lineage>
</organism>